<keyword evidence="2" id="KW-0812">Transmembrane</keyword>
<comment type="caution">
    <text evidence="3">The sequence shown here is derived from an EMBL/GenBank/DDBJ whole genome shotgun (WGS) entry which is preliminary data.</text>
</comment>
<evidence type="ECO:0000313" key="3">
    <source>
        <dbReference type="EMBL" id="MFF3664237.1"/>
    </source>
</evidence>
<evidence type="ECO:0008006" key="5">
    <source>
        <dbReference type="Google" id="ProtNLM"/>
    </source>
</evidence>
<protein>
    <recommendedName>
        <fullName evidence="5">RNA polymerase sigma factor 70 region 4 type 2 domain-containing protein</fullName>
    </recommendedName>
</protein>
<reference evidence="3 4" key="1">
    <citation type="submission" date="2024-10" db="EMBL/GenBank/DDBJ databases">
        <title>The Natural Products Discovery Center: Release of the First 8490 Sequenced Strains for Exploring Actinobacteria Biosynthetic Diversity.</title>
        <authorList>
            <person name="Kalkreuter E."/>
            <person name="Kautsar S.A."/>
            <person name="Yang D."/>
            <person name="Bader C.D."/>
            <person name="Teijaro C.N."/>
            <person name="Fluegel L."/>
            <person name="Davis C.M."/>
            <person name="Simpson J.R."/>
            <person name="Lauterbach L."/>
            <person name="Steele A.D."/>
            <person name="Gui C."/>
            <person name="Meng S."/>
            <person name="Li G."/>
            <person name="Viehrig K."/>
            <person name="Ye F."/>
            <person name="Su P."/>
            <person name="Kiefer A.F."/>
            <person name="Nichols A."/>
            <person name="Cepeda A.J."/>
            <person name="Yan W."/>
            <person name="Fan B."/>
            <person name="Jiang Y."/>
            <person name="Adhikari A."/>
            <person name="Zheng C.-J."/>
            <person name="Schuster L."/>
            <person name="Cowan T.M."/>
            <person name="Smanski M.J."/>
            <person name="Chevrette M.G."/>
            <person name="De Carvalho L.P.S."/>
            <person name="Shen B."/>
        </authorList>
    </citation>
    <scope>NUCLEOTIDE SEQUENCE [LARGE SCALE GENOMIC DNA]</scope>
    <source>
        <strain evidence="3 4">NPDC002173</strain>
    </source>
</reference>
<evidence type="ECO:0000256" key="2">
    <source>
        <dbReference type="SAM" id="Phobius"/>
    </source>
</evidence>
<accession>A0ABW6SGW3</accession>
<dbReference type="RefSeq" id="WP_387408300.1">
    <property type="nucleotide sequence ID" value="NZ_JBIASD010000001.1"/>
</dbReference>
<keyword evidence="2" id="KW-1133">Transmembrane helix</keyword>
<name>A0ABW6SGW3_9ACTN</name>
<dbReference type="EMBL" id="JBIASD010000001">
    <property type="protein sequence ID" value="MFF3664237.1"/>
    <property type="molecule type" value="Genomic_DNA"/>
</dbReference>
<dbReference type="SUPFAM" id="SSF88659">
    <property type="entry name" value="Sigma3 and sigma4 domains of RNA polymerase sigma factors"/>
    <property type="match status" value="1"/>
</dbReference>
<dbReference type="SUPFAM" id="SSF50969">
    <property type="entry name" value="YVTN repeat-like/Quinoprotein amine dehydrogenase"/>
    <property type="match status" value="1"/>
</dbReference>
<sequence length="621" mass="65748">MSSEGDLGRLQGFDAFVADQAQPLARTALLLTGDRWSARTLVVDVLTRIALTWPTVRWAKPTDSARRGLFASFLTWAGGRTEPAAQSSDGLSAAAPTFRDALGALPPSRRALVVARFHEGVPEAEAAALCRTDPGTARAEIAAAVAELRAHVPGLTAPEKESVPEPEPGTGGWATTWAPPTPEQEQEAPRQHSWTSVPSSVLPWSGGGAAAPPTGAADLGPEGEALRRALDALASEMPPMGDVFDQVAGTARRRRSIRGRLVTGVSVVVAALVIVPVVFGATSLISATNEASDRTTEGPYATSDEDDSSGDALPSTVDAPIRYAYRARCLVDDTEEGRCYEWRVVTAEGRQYVIYDAGVRTDPGGNQLLAITPDGNNIAYYNTSWSDFVIIDRRHSVPEESELVEVGQRLTKDTSLAISPSGRWVAAGFGTGGRARPTRVRDFTRRHNWTLPRRLHVLAVADDGTVTGTVGQVGGGRPVDLVRMRPNGRVLNRMRLDGPLLAPDLPVAAVASPSGRTLAVVAEVARPGRATAVRVAIVDAVAGRVRGSCLASLPPGTEVRRVHGWGGAREVVVETGPSSRKSDRVSSATAVEVRSCRLRGIALDGRAEAHPHWALGALNES</sequence>
<keyword evidence="4" id="KW-1185">Reference proteome</keyword>
<dbReference type="InterPro" id="IPR013324">
    <property type="entry name" value="RNA_pol_sigma_r3/r4-like"/>
</dbReference>
<keyword evidence="2" id="KW-0472">Membrane</keyword>
<gene>
    <name evidence="3" type="ORF">ACFYXI_01490</name>
</gene>
<dbReference type="Gene3D" id="1.10.10.10">
    <property type="entry name" value="Winged helix-like DNA-binding domain superfamily/Winged helix DNA-binding domain"/>
    <property type="match status" value="1"/>
</dbReference>
<feature type="transmembrane region" description="Helical" evidence="2">
    <location>
        <begin position="261"/>
        <end position="285"/>
    </location>
</feature>
<dbReference type="Proteomes" id="UP001602013">
    <property type="component" value="Unassembled WGS sequence"/>
</dbReference>
<evidence type="ECO:0000313" key="4">
    <source>
        <dbReference type="Proteomes" id="UP001602013"/>
    </source>
</evidence>
<proteinExistence type="predicted"/>
<dbReference type="InterPro" id="IPR036388">
    <property type="entry name" value="WH-like_DNA-bd_sf"/>
</dbReference>
<dbReference type="InterPro" id="IPR011044">
    <property type="entry name" value="Quino_amine_DH_bsu"/>
</dbReference>
<feature type="region of interest" description="Disordered" evidence="1">
    <location>
        <begin position="155"/>
        <end position="198"/>
    </location>
</feature>
<organism evidence="3 4">
    <name type="scientific">Microtetraspora malaysiensis</name>
    <dbReference type="NCBI Taxonomy" id="161358"/>
    <lineage>
        <taxon>Bacteria</taxon>
        <taxon>Bacillati</taxon>
        <taxon>Actinomycetota</taxon>
        <taxon>Actinomycetes</taxon>
        <taxon>Streptosporangiales</taxon>
        <taxon>Streptosporangiaceae</taxon>
        <taxon>Microtetraspora</taxon>
    </lineage>
</organism>
<evidence type="ECO:0000256" key="1">
    <source>
        <dbReference type="SAM" id="MobiDB-lite"/>
    </source>
</evidence>
<feature type="region of interest" description="Disordered" evidence="1">
    <location>
        <begin position="288"/>
        <end position="314"/>
    </location>
</feature>